<name>A0A1H6BH72_9GAMM</name>
<evidence type="ECO:0000256" key="3">
    <source>
        <dbReference type="ARBA" id="ARBA00023125"/>
    </source>
</evidence>
<dbReference type="SUPFAM" id="SSF46785">
    <property type="entry name" value="Winged helix' DNA-binding domain"/>
    <property type="match status" value="1"/>
</dbReference>
<proteinExistence type="inferred from homology"/>
<dbReference type="Pfam" id="PF00126">
    <property type="entry name" value="HTH_1"/>
    <property type="match status" value="1"/>
</dbReference>
<dbReference type="PRINTS" id="PR00039">
    <property type="entry name" value="HTHLYSR"/>
</dbReference>
<evidence type="ECO:0000313" key="7">
    <source>
        <dbReference type="Proteomes" id="UP000236745"/>
    </source>
</evidence>
<dbReference type="OrthoDB" id="8839911at2"/>
<reference evidence="6 7" key="1">
    <citation type="submission" date="2016-10" db="EMBL/GenBank/DDBJ databases">
        <authorList>
            <person name="de Groot N.N."/>
        </authorList>
    </citation>
    <scope>NUCLEOTIDE SEQUENCE [LARGE SCALE GENOMIC DNA]</scope>
    <source>
        <strain evidence="6 7">DSM 22012</strain>
    </source>
</reference>
<dbReference type="InterPro" id="IPR050389">
    <property type="entry name" value="LysR-type_TF"/>
</dbReference>
<comment type="similarity">
    <text evidence="1">Belongs to the LysR transcriptional regulatory family.</text>
</comment>
<dbReference type="InterPro" id="IPR036390">
    <property type="entry name" value="WH_DNA-bd_sf"/>
</dbReference>
<gene>
    <name evidence="6" type="ORF">SAMN05444390_102636</name>
</gene>
<dbReference type="EMBL" id="FNVQ01000002">
    <property type="protein sequence ID" value="SEG59707.1"/>
    <property type="molecule type" value="Genomic_DNA"/>
</dbReference>
<accession>A0A1H6BH72</accession>
<keyword evidence="3" id="KW-0238">DNA-binding</keyword>
<dbReference type="InterPro" id="IPR000847">
    <property type="entry name" value="LysR_HTH_N"/>
</dbReference>
<dbReference type="Gene3D" id="1.10.10.10">
    <property type="entry name" value="Winged helix-like DNA-binding domain superfamily/Winged helix DNA-binding domain"/>
    <property type="match status" value="1"/>
</dbReference>
<organism evidence="6 7">
    <name type="scientific">Marinobacterium lutimaris</name>
    <dbReference type="NCBI Taxonomy" id="568106"/>
    <lineage>
        <taxon>Bacteria</taxon>
        <taxon>Pseudomonadati</taxon>
        <taxon>Pseudomonadota</taxon>
        <taxon>Gammaproteobacteria</taxon>
        <taxon>Oceanospirillales</taxon>
        <taxon>Oceanospirillaceae</taxon>
        <taxon>Marinobacterium</taxon>
    </lineage>
</organism>
<dbReference type="PROSITE" id="PS50931">
    <property type="entry name" value="HTH_LYSR"/>
    <property type="match status" value="1"/>
</dbReference>
<evidence type="ECO:0000313" key="6">
    <source>
        <dbReference type="EMBL" id="SEG59707.1"/>
    </source>
</evidence>
<dbReference type="RefSeq" id="WP_104003735.1">
    <property type="nucleotide sequence ID" value="NZ_FNVQ01000002.1"/>
</dbReference>
<dbReference type="Proteomes" id="UP000236745">
    <property type="component" value="Unassembled WGS sequence"/>
</dbReference>
<keyword evidence="7" id="KW-1185">Reference proteome</keyword>
<dbReference type="GO" id="GO:0003677">
    <property type="term" value="F:DNA binding"/>
    <property type="evidence" value="ECO:0007669"/>
    <property type="project" value="UniProtKB-KW"/>
</dbReference>
<dbReference type="GO" id="GO:0003700">
    <property type="term" value="F:DNA-binding transcription factor activity"/>
    <property type="evidence" value="ECO:0007669"/>
    <property type="project" value="InterPro"/>
</dbReference>
<dbReference type="Gene3D" id="3.40.190.10">
    <property type="entry name" value="Periplasmic binding protein-like II"/>
    <property type="match status" value="2"/>
</dbReference>
<evidence type="ECO:0000256" key="4">
    <source>
        <dbReference type="ARBA" id="ARBA00023163"/>
    </source>
</evidence>
<dbReference type="PANTHER" id="PTHR30118:SF15">
    <property type="entry name" value="TRANSCRIPTIONAL REGULATORY PROTEIN"/>
    <property type="match status" value="1"/>
</dbReference>
<evidence type="ECO:0000259" key="5">
    <source>
        <dbReference type="PROSITE" id="PS50931"/>
    </source>
</evidence>
<feature type="domain" description="HTH lysR-type" evidence="5">
    <location>
        <begin position="7"/>
        <end position="64"/>
    </location>
</feature>
<keyword evidence="2" id="KW-0805">Transcription regulation</keyword>
<dbReference type="InterPro" id="IPR036388">
    <property type="entry name" value="WH-like_DNA-bd_sf"/>
</dbReference>
<dbReference type="AlphaFoldDB" id="A0A1H6BH72"/>
<evidence type="ECO:0000256" key="1">
    <source>
        <dbReference type="ARBA" id="ARBA00009437"/>
    </source>
</evidence>
<keyword evidence="4" id="KW-0804">Transcription</keyword>
<dbReference type="PANTHER" id="PTHR30118">
    <property type="entry name" value="HTH-TYPE TRANSCRIPTIONAL REGULATOR LEUO-RELATED"/>
    <property type="match status" value="1"/>
</dbReference>
<evidence type="ECO:0000256" key="2">
    <source>
        <dbReference type="ARBA" id="ARBA00023015"/>
    </source>
</evidence>
<sequence>MVRLQDIDLNLLIVFQLMYRERKTGAVAEQLGLSQPAVSNALARLRKVLNDELFERTARGMRPTPYADNIAESVGYALSTLQDGLNFEERFDPAKSDRTFCISMTDLGEMYLLPRLISYLAQHAPQISISTVRDTGRSLNEEMGAGAVDLAVGLLPQLEAGFYQRRLFDQDYVCLMRRDHPLAQGELTLERFSEAQHIVIEARGTGHGRIEELLKRSGVNRIVRLKLPNFMSAPYIVAETDLVATVTEKLALQTADKLGLVAHPHPVELPSAQINLFWHRRFHQDTGNIWLRNLLFQLFSE</sequence>
<protein>
    <submittedName>
        <fullName evidence="6">Transcriptional regulator, LysR family</fullName>
    </submittedName>
</protein>
<dbReference type="SUPFAM" id="SSF53850">
    <property type="entry name" value="Periplasmic binding protein-like II"/>
    <property type="match status" value="1"/>
</dbReference>
<dbReference type="Pfam" id="PF03466">
    <property type="entry name" value="LysR_substrate"/>
    <property type="match status" value="1"/>
</dbReference>
<dbReference type="CDD" id="cd08459">
    <property type="entry name" value="PBP2_DntR_NahR_LinR_like"/>
    <property type="match status" value="1"/>
</dbReference>
<dbReference type="InterPro" id="IPR005119">
    <property type="entry name" value="LysR_subst-bd"/>
</dbReference>